<evidence type="ECO:0000313" key="3">
    <source>
        <dbReference type="Proteomes" id="UP000807504"/>
    </source>
</evidence>
<dbReference type="Proteomes" id="UP000807504">
    <property type="component" value="Unassembled WGS sequence"/>
</dbReference>
<evidence type="ECO:0000256" key="1">
    <source>
        <dbReference type="SAM" id="MobiDB-lite"/>
    </source>
</evidence>
<accession>A0A8T0E1L0</accession>
<reference evidence="2" key="2">
    <citation type="submission" date="2020-06" db="EMBL/GenBank/DDBJ databases">
        <authorList>
            <person name="Sheffer M."/>
        </authorList>
    </citation>
    <scope>NUCLEOTIDE SEQUENCE</scope>
</reference>
<name>A0A8T0E1L0_ARGBR</name>
<keyword evidence="3" id="KW-1185">Reference proteome</keyword>
<dbReference type="EMBL" id="JABXBU010002231">
    <property type="protein sequence ID" value="KAF8764688.1"/>
    <property type="molecule type" value="Genomic_DNA"/>
</dbReference>
<comment type="caution">
    <text evidence="2">The sequence shown here is derived from an EMBL/GenBank/DDBJ whole genome shotgun (WGS) entry which is preliminary data.</text>
</comment>
<dbReference type="AlphaFoldDB" id="A0A8T0E1L0"/>
<feature type="region of interest" description="Disordered" evidence="1">
    <location>
        <begin position="1"/>
        <end position="32"/>
    </location>
</feature>
<sequence length="121" mass="12768">MPFPSRPLSTHPAGSSVAPTPQGRRFPPPTLPLGLPFSLPTRTVLSTPGSHPFPPAPLSLPCRRVDAPSDIPLCQGVLLLLLRISTAPVPSAPTIQTNTLQPPPSKRCLFVSAEVPPSDFP</sequence>
<organism evidence="2 3">
    <name type="scientific">Argiope bruennichi</name>
    <name type="common">Wasp spider</name>
    <name type="synonym">Aranea bruennichi</name>
    <dbReference type="NCBI Taxonomy" id="94029"/>
    <lineage>
        <taxon>Eukaryota</taxon>
        <taxon>Metazoa</taxon>
        <taxon>Ecdysozoa</taxon>
        <taxon>Arthropoda</taxon>
        <taxon>Chelicerata</taxon>
        <taxon>Arachnida</taxon>
        <taxon>Araneae</taxon>
        <taxon>Araneomorphae</taxon>
        <taxon>Entelegynae</taxon>
        <taxon>Araneoidea</taxon>
        <taxon>Araneidae</taxon>
        <taxon>Argiope</taxon>
    </lineage>
</organism>
<protein>
    <submittedName>
        <fullName evidence="2">Uncharacterized protein</fullName>
    </submittedName>
</protein>
<gene>
    <name evidence="2" type="ORF">HNY73_022741</name>
</gene>
<reference evidence="2" key="1">
    <citation type="journal article" date="2020" name="bioRxiv">
        <title>Chromosome-level reference genome of the European wasp spider Argiope bruennichi: a resource for studies on range expansion and evolutionary adaptation.</title>
        <authorList>
            <person name="Sheffer M.M."/>
            <person name="Hoppe A."/>
            <person name="Krehenwinkel H."/>
            <person name="Uhl G."/>
            <person name="Kuss A.W."/>
            <person name="Jensen L."/>
            <person name="Jensen C."/>
            <person name="Gillespie R.G."/>
            <person name="Hoff K.J."/>
            <person name="Prost S."/>
        </authorList>
    </citation>
    <scope>NUCLEOTIDE SEQUENCE</scope>
</reference>
<evidence type="ECO:0000313" key="2">
    <source>
        <dbReference type="EMBL" id="KAF8764688.1"/>
    </source>
</evidence>
<proteinExistence type="predicted"/>